<dbReference type="EMBL" id="OUUZ01000009">
    <property type="protein sequence ID" value="SPQ22981.1"/>
    <property type="molecule type" value="Genomic_DNA"/>
</dbReference>
<feature type="region of interest" description="Disordered" evidence="1">
    <location>
        <begin position="276"/>
        <end position="429"/>
    </location>
</feature>
<evidence type="ECO:0000256" key="1">
    <source>
        <dbReference type="SAM" id="MobiDB-lite"/>
    </source>
</evidence>
<feature type="compositionally biased region" description="Polar residues" evidence="1">
    <location>
        <begin position="308"/>
        <end position="324"/>
    </location>
</feature>
<feature type="compositionally biased region" description="Basic residues" evidence="1">
    <location>
        <begin position="498"/>
        <end position="512"/>
    </location>
</feature>
<proteinExistence type="predicted"/>
<organism evidence="2 3">
    <name type="scientific">Thermothielavioides terrestris</name>
    <dbReference type="NCBI Taxonomy" id="2587410"/>
    <lineage>
        <taxon>Eukaryota</taxon>
        <taxon>Fungi</taxon>
        <taxon>Dikarya</taxon>
        <taxon>Ascomycota</taxon>
        <taxon>Pezizomycotina</taxon>
        <taxon>Sordariomycetes</taxon>
        <taxon>Sordariomycetidae</taxon>
        <taxon>Sordariales</taxon>
        <taxon>Chaetomiaceae</taxon>
        <taxon>Thermothielavioides</taxon>
    </lineage>
</organism>
<evidence type="ECO:0000313" key="3">
    <source>
        <dbReference type="Proteomes" id="UP000289323"/>
    </source>
</evidence>
<dbReference type="AlphaFoldDB" id="A0A3S4BL22"/>
<feature type="compositionally biased region" description="Pro residues" evidence="1">
    <location>
        <begin position="344"/>
        <end position="361"/>
    </location>
</feature>
<feature type="region of interest" description="Disordered" evidence="1">
    <location>
        <begin position="492"/>
        <end position="517"/>
    </location>
</feature>
<evidence type="ECO:0000313" key="2">
    <source>
        <dbReference type="EMBL" id="SPQ22981.1"/>
    </source>
</evidence>
<protein>
    <submittedName>
        <fullName evidence="2">B5095a42-a853-43f1-ad58-141989e62bf7</fullName>
    </submittedName>
</protein>
<sequence length="606" mass="64517">MSFDPMSLKHGIPAYGSGYFPDEAESTTRDDQPTTGSGTSCSSGSSYLSHYSASTEPRPAYHGPSANMPAGSELLDAPAWTPVPHSLPSLPLLSPFAPHHPHGGDHGWDPMHQTVNPLVQQYSHHTLGIHASMVPQTVFRPGAAAHDLPLAPAAEKDAASSASKLFASSRDMLEAMVLSDEPNQASWNVLSPSGGPAAYGEPRCIDVSEPDVGSGGAWAEPAAGDSRTVSPKMLRIRQTPSPASSYESMHTGFLTGAGASAPYTLNNARPLATVEPVPSSHHAAKHANKGRKLLPDARSQRTRPRQQGDMSQLQPTGQASSSPGSPLPKLTDLRPMAKISPAPSMFPPPSPPSPSTSPLPPLTTSGHTPRAVPAGSKSKAKAKAKSKASAGGSGSSSADNNRNRNSNSSSNDNDKPELLPDRSSKDDFLVRQKQLGMTYKEIRRMGGFTEAESTLRGRYRTLTKSREARVRKPEWGEKDLRLLEQAVLALASYPHSSHSSHPHSSHPHPHPHSHADQLQQLRGAKVPWKKVAEYIVAHGGSYHFGNSTCRKRWDELVREREEARRGRGAARPRAFFGDDDVVQAHVAGAGAGAEGADAEGEVVAAE</sequence>
<dbReference type="Proteomes" id="UP000289323">
    <property type="component" value="Unassembled WGS sequence"/>
</dbReference>
<gene>
    <name evidence="2" type="ORF">TT172_LOCUS5400</name>
</gene>
<feature type="compositionally biased region" description="Low complexity" evidence="1">
    <location>
        <begin position="34"/>
        <end position="55"/>
    </location>
</feature>
<name>A0A3S4BL22_9PEZI</name>
<feature type="region of interest" description="Disordered" evidence="1">
    <location>
        <begin position="14"/>
        <end position="69"/>
    </location>
</feature>
<accession>A0A3S4BL22</accession>
<feature type="compositionally biased region" description="Low complexity" evidence="1">
    <location>
        <begin position="387"/>
        <end position="411"/>
    </location>
</feature>
<feature type="compositionally biased region" description="Basic and acidic residues" evidence="1">
    <location>
        <begin position="412"/>
        <end position="429"/>
    </location>
</feature>
<feature type="compositionally biased region" description="Low complexity" evidence="1">
    <location>
        <begin position="362"/>
        <end position="377"/>
    </location>
</feature>
<reference evidence="2 3" key="1">
    <citation type="submission" date="2018-04" db="EMBL/GenBank/DDBJ databases">
        <authorList>
            <person name="Huttner S."/>
            <person name="Dainat J."/>
        </authorList>
    </citation>
    <scope>NUCLEOTIDE SEQUENCE [LARGE SCALE GENOMIC DNA]</scope>
</reference>
<feature type="compositionally biased region" description="Basic residues" evidence="1">
    <location>
        <begin position="282"/>
        <end position="292"/>
    </location>
</feature>